<organism evidence="2 3">
    <name type="scientific">Succinivibrio faecicola</name>
    <dbReference type="NCBI Taxonomy" id="2820300"/>
    <lineage>
        <taxon>Bacteria</taxon>
        <taxon>Pseudomonadati</taxon>
        <taxon>Pseudomonadota</taxon>
        <taxon>Gammaproteobacteria</taxon>
        <taxon>Aeromonadales</taxon>
        <taxon>Succinivibrionaceae</taxon>
        <taxon>Succinivibrio</taxon>
    </lineage>
</organism>
<dbReference type="PROSITE" id="PS51648">
    <property type="entry name" value="YCGL"/>
    <property type="match status" value="1"/>
</dbReference>
<reference evidence="2 3" key="1">
    <citation type="submission" date="2021-03" db="EMBL/GenBank/DDBJ databases">
        <title>Succinivibrio sp. nov. isolated from feces of cow.</title>
        <authorList>
            <person name="Choi J.-Y."/>
        </authorList>
    </citation>
    <scope>NUCLEOTIDE SEQUENCE [LARGE SCALE GENOMIC DNA]</scope>
    <source>
        <strain evidence="2 3">AGMB01872</strain>
    </source>
</reference>
<gene>
    <name evidence="2" type="ORF">J5V48_04155</name>
</gene>
<evidence type="ECO:0000313" key="3">
    <source>
        <dbReference type="Proteomes" id="UP000731465"/>
    </source>
</evidence>
<evidence type="ECO:0000259" key="1">
    <source>
        <dbReference type="PROSITE" id="PS51648"/>
    </source>
</evidence>
<accession>A0ABS7DFK4</accession>
<dbReference type="PANTHER" id="PTHR38109">
    <property type="entry name" value="PROTEIN YCGL"/>
    <property type="match status" value="1"/>
</dbReference>
<dbReference type="SUPFAM" id="SSF160191">
    <property type="entry name" value="YcgL-like"/>
    <property type="match status" value="1"/>
</dbReference>
<dbReference type="InterPro" id="IPR038068">
    <property type="entry name" value="YcgL-like_sf"/>
</dbReference>
<dbReference type="Gene3D" id="3.10.510.20">
    <property type="entry name" value="YcgL domain"/>
    <property type="match status" value="1"/>
</dbReference>
<dbReference type="RefSeq" id="WP_219937302.1">
    <property type="nucleotide sequence ID" value="NZ_JAGFNY010000009.1"/>
</dbReference>
<dbReference type="Pfam" id="PF05166">
    <property type="entry name" value="YcgL"/>
    <property type="match status" value="1"/>
</dbReference>
<protein>
    <submittedName>
        <fullName evidence="2">YcgL domain-containing protein</fullName>
    </submittedName>
</protein>
<sequence>MSDTLVYVYKSEKKSGRYLYLKNKDMFSLVPNELLNAFGPLKYVMMFALSKHKKIEKISVQELEKALDEKGYFIRIDLLSDEENLINQERKYRGLAPLSKEELDDMFK</sequence>
<dbReference type="PANTHER" id="PTHR38109:SF1">
    <property type="entry name" value="PROTEIN YCGL"/>
    <property type="match status" value="1"/>
</dbReference>
<evidence type="ECO:0000313" key="2">
    <source>
        <dbReference type="EMBL" id="MBW7570084.1"/>
    </source>
</evidence>
<comment type="caution">
    <text evidence="2">The sequence shown here is derived from an EMBL/GenBank/DDBJ whole genome shotgun (WGS) entry which is preliminary data.</text>
</comment>
<dbReference type="Proteomes" id="UP000731465">
    <property type="component" value="Unassembled WGS sequence"/>
</dbReference>
<name>A0ABS7DFK4_9GAMM</name>
<dbReference type="InterPro" id="IPR027354">
    <property type="entry name" value="YcgL_dom"/>
</dbReference>
<proteinExistence type="predicted"/>
<keyword evidence="3" id="KW-1185">Reference proteome</keyword>
<feature type="domain" description="YcgL" evidence="1">
    <location>
        <begin position="4"/>
        <end position="90"/>
    </location>
</feature>
<dbReference type="EMBL" id="JAGFNY010000009">
    <property type="protein sequence ID" value="MBW7570084.1"/>
    <property type="molecule type" value="Genomic_DNA"/>
</dbReference>